<protein>
    <submittedName>
        <fullName evidence="1">Uncharacterized protein</fullName>
    </submittedName>
</protein>
<sequence length="88" mass="10106">MELVGPVQTITAVAGVVVTTFAISIHPIDNSSPCSTRHHHCRHYRTIRRCMVLIQQCSTIRTTIRFRTVGFRFHTSSISRSIRTLFHR</sequence>
<dbReference type="AlphaFoldDB" id="A0A2M4DCY0"/>
<accession>A0A2M4DCY0</accession>
<reference evidence="1" key="1">
    <citation type="submission" date="2018-01" db="EMBL/GenBank/DDBJ databases">
        <title>An insight into the sialome of Amazonian anophelines.</title>
        <authorList>
            <person name="Ribeiro J.M."/>
            <person name="Scarpassa V."/>
            <person name="Calvo E."/>
        </authorList>
    </citation>
    <scope>NUCLEOTIDE SEQUENCE</scope>
</reference>
<dbReference type="EMBL" id="GGFL01011286">
    <property type="protein sequence ID" value="MBW75464.1"/>
    <property type="molecule type" value="Transcribed_RNA"/>
</dbReference>
<name>A0A2M4DCY0_ANODA</name>
<organism evidence="1">
    <name type="scientific">Anopheles darlingi</name>
    <name type="common">Mosquito</name>
    <dbReference type="NCBI Taxonomy" id="43151"/>
    <lineage>
        <taxon>Eukaryota</taxon>
        <taxon>Metazoa</taxon>
        <taxon>Ecdysozoa</taxon>
        <taxon>Arthropoda</taxon>
        <taxon>Hexapoda</taxon>
        <taxon>Insecta</taxon>
        <taxon>Pterygota</taxon>
        <taxon>Neoptera</taxon>
        <taxon>Endopterygota</taxon>
        <taxon>Diptera</taxon>
        <taxon>Nematocera</taxon>
        <taxon>Culicoidea</taxon>
        <taxon>Culicidae</taxon>
        <taxon>Anophelinae</taxon>
        <taxon>Anopheles</taxon>
    </lineage>
</organism>
<proteinExistence type="predicted"/>
<evidence type="ECO:0000313" key="1">
    <source>
        <dbReference type="EMBL" id="MBW75464.1"/>
    </source>
</evidence>